<evidence type="ECO:0000313" key="12">
    <source>
        <dbReference type="Proteomes" id="UP001326715"/>
    </source>
</evidence>
<name>A0A1K1NJH5_9BACT</name>
<evidence type="ECO:0000256" key="3">
    <source>
        <dbReference type="ARBA" id="ARBA00022452"/>
    </source>
</evidence>
<dbReference type="STRING" id="1004.SAMN05661012_01297"/>
<reference evidence="9 11" key="1">
    <citation type="submission" date="2016-11" db="EMBL/GenBank/DDBJ databases">
        <authorList>
            <person name="Jaros S."/>
            <person name="Januszkiewicz K."/>
            <person name="Wedrychowicz H."/>
        </authorList>
    </citation>
    <scope>NUCLEOTIDE SEQUENCE [LARGE SCALE GENOMIC DNA]</scope>
    <source>
        <strain evidence="9 11">DSM 784</strain>
    </source>
</reference>
<keyword evidence="2 7" id="KW-0813">Transport</keyword>
<keyword evidence="10" id="KW-0675">Receptor</keyword>
<evidence type="ECO:0000256" key="1">
    <source>
        <dbReference type="ARBA" id="ARBA00004571"/>
    </source>
</evidence>
<keyword evidence="12" id="KW-1185">Reference proteome</keyword>
<dbReference type="Gene3D" id="2.170.130.10">
    <property type="entry name" value="TonB-dependent receptor, plug domain"/>
    <property type="match status" value="1"/>
</dbReference>
<dbReference type="AlphaFoldDB" id="A0A1K1NJH5"/>
<reference evidence="10 12" key="2">
    <citation type="submission" date="2023-11" db="EMBL/GenBank/DDBJ databases">
        <title>MicrobeMod: A computational toolkit for identifying prokaryotic methylation and restriction-modification with nanopore sequencing.</title>
        <authorList>
            <person name="Crits-Christoph A."/>
            <person name="Kang S.C."/>
            <person name="Lee H."/>
            <person name="Ostrov N."/>
        </authorList>
    </citation>
    <scope>NUCLEOTIDE SEQUENCE [LARGE SCALE GENOMIC DNA]</scope>
    <source>
        <strain evidence="10 12">ATCC 23090</strain>
    </source>
</reference>
<dbReference type="EMBL" id="CP140154">
    <property type="protein sequence ID" value="WQG91140.1"/>
    <property type="molecule type" value="Genomic_DNA"/>
</dbReference>
<sequence>MIKRLLLQWSVALLLLQIIGLPTTHGQSALTVSGTVRSSTELLPGVSVYLKNNISIATKTDENGHFKLTVPNNATLIFSFIGYHRQEVNVNARPILNVTLAIEDKALGEVVVVGYGKQKAPTVTGAIATVGGKELASTPVSNITNMLVGRASGISAVQASGEPGQNSATIHIRGIATLNGQDPLIVIDGIQQPAEQPYVVLNAMDANEIESISILKDASSTAVYGIRGANGVIIVTTKRGRLNKPQFGFTGNGGFTNATSLLPILNSYQYALFRNEGIHNAQAAGNSSFDNLLFTDNDLWKFKNNRDYTDAEINSLEIGTAGRQALANSPALYYTSHNYFKEIFGGQGQQQQYNMNISGGVDKVRYFASLGYYHQQGILNDYNYGGANTNSNYKRYNFRSNFDIDVFKNFQISVNLAGQSTVAHLPSGGYGANDQGDRYQLIIQKIFESSPFVGPNFVNGKLVNGFIGTSGDGINPLVDKGGSGVSPISDFLGAGVVNQYITTLTSTVNLKHQMDYLTKGLNLSGKIAYDDSYTKGFYTATSIPLYKAMRDPANPNNIILAGGQLNPDNTSDNWGNGSWRKVYLEASIDFARSFGKHNVSALFLGNAQKYTAHDLANNTPSGLMGLVGRVTYNFSERYLFEFNMGLNGTENFAPKRRFGYFPAVSAGWVVTKEPFFPKNNVLTWMKLRGSYGEVGSDRLEKRRYLYLPNGWSSGTSGYYFGNSNGSSANPYFSGASETTLGNPEVTWERAKKLNLAADLRFWKDKVTLSATFFREKRDNILVNLQTIPATYGVSSSIVPPANIGRVSNQGYEIEFGYNDNIGKLNYFLKANLSYAKNKIEYMAEPAYQYPWMNETGYSIGQYKGYVWDGFFNTTEELNNRPYNTNGNQARLGNIRYKDINGDGIIDTKDRVPIGYSNLPRIAYNITIGFSYKGFDISALLIGTAQGSFPQSGYVLSTPFAKNVGAVFQPYYDGHWTQEKYDKGEKITYPSFSFSGSGPNNVFSDFWLKSNNFKRLKNLEIGYSIQDRRLLTRAHISSVRFYANGNNLITWSKEVMKGIDPELADDGKNSMGYMYPLTRTFNFGTNIQF</sequence>
<dbReference type="PROSITE" id="PS52016">
    <property type="entry name" value="TONB_DEPENDENT_REC_3"/>
    <property type="match status" value="1"/>
</dbReference>
<dbReference type="OrthoDB" id="9768177at2"/>
<dbReference type="Gene3D" id="2.60.40.1120">
    <property type="entry name" value="Carboxypeptidase-like, regulatory domain"/>
    <property type="match status" value="1"/>
</dbReference>
<organism evidence="9 11">
    <name type="scientific">Chitinophaga sancti</name>
    <dbReference type="NCBI Taxonomy" id="1004"/>
    <lineage>
        <taxon>Bacteria</taxon>
        <taxon>Pseudomonadati</taxon>
        <taxon>Bacteroidota</taxon>
        <taxon>Chitinophagia</taxon>
        <taxon>Chitinophagales</taxon>
        <taxon>Chitinophagaceae</taxon>
        <taxon>Chitinophaga</taxon>
    </lineage>
</organism>
<evidence type="ECO:0000313" key="11">
    <source>
        <dbReference type="Proteomes" id="UP000183788"/>
    </source>
</evidence>
<dbReference type="SUPFAM" id="SSF56935">
    <property type="entry name" value="Porins"/>
    <property type="match status" value="1"/>
</dbReference>
<dbReference type="Pfam" id="PF13715">
    <property type="entry name" value="CarbopepD_reg_2"/>
    <property type="match status" value="1"/>
</dbReference>
<dbReference type="InterPro" id="IPR008969">
    <property type="entry name" value="CarboxyPept-like_regulatory"/>
</dbReference>
<keyword evidence="4 7" id="KW-0812">Transmembrane</keyword>
<feature type="domain" description="TonB-dependent receptor plug" evidence="8">
    <location>
        <begin position="123"/>
        <end position="232"/>
    </location>
</feature>
<keyword evidence="3 7" id="KW-1134">Transmembrane beta strand</keyword>
<gene>
    <name evidence="9" type="ORF">SAMN05661012_01297</name>
    <name evidence="10" type="ORF">SR876_06490</name>
</gene>
<evidence type="ECO:0000313" key="9">
    <source>
        <dbReference type="EMBL" id="SFW34566.1"/>
    </source>
</evidence>
<evidence type="ECO:0000259" key="8">
    <source>
        <dbReference type="Pfam" id="PF07715"/>
    </source>
</evidence>
<dbReference type="InterPro" id="IPR039426">
    <property type="entry name" value="TonB-dep_rcpt-like"/>
</dbReference>
<keyword evidence="6 7" id="KW-0998">Cell outer membrane</keyword>
<dbReference type="NCBIfam" id="TIGR04056">
    <property type="entry name" value="OMP_RagA_SusC"/>
    <property type="match status" value="1"/>
</dbReference>
<comment type="subcellular location">
    <subcellularLocation>
        <location evidence="1 7">Cell outer membrane</location>
        <topology evidence="1 7">Multi-pass membrane protein</topology>
    </subcellularLocation>
</comment>
<evidence type="ECO:0000256" key="7">
    <source>
        <dbReference type="PROSITE-ProRule" id="PRU01360"/>
    </source>
</evidence>
<dbReference type="NCBIfam" id="TIGR04057">
    <property type="entry name" value="SusC_RagA_signa"/>
    <property type="match status" value="1"/>
</dbReference>
<dbReference type="InterPro" id="IPR023996">
    <property type="entry name" value="TonB-dep_OMP_SusC/RagA"/>
</dbReference>
<dbReference type="FunFam" id="2.170.130.10:FF:000003">
    <property type="entry name" value="SusC/RagA family TonB-linked outer membrane protein"/>
    <property type="match status" value="1"/>
</dbReference>
<evidence type="ECO:0000256" key="6">
    <source>
        <dbReference type="ARBA" id="ARBA00023237"/>
    </source>
</evidence>
<comment type="similarity">
    <text evidence="7">Belongs to the TonB-dependent receptor family.</text>
</comment>
<dbReference type="RefSeq" id="WP_072358063.1">
    <property type="nucleotide sequence ID" value="NZ_CP139972.1"/>
</dbReference>
<dbReference type="InterPro" id="IPR037066">
    <property type="entry name" value="Plug_dom_sf"/>
</dbReference>
<evidence type="ECO:0000256" key="2">
    <source>
        <dbReference type="ARBA" id="ARBA00022448"/>
    </source>
</evidence>
<evidence type="ECO:0000313" key="10">
    <source>
        <dbReference type="EMBL" id="WQG91140.1"/>
    </source>
</evidence>
<dbReference type="Gene3D" id="2.40.170.20">
    <property type="entry name" value="TonB-dependent receptor, beta-barrel domain"/>
    <property type="match status" value="1"/>
</dbReference>
<evidence type="ECO:0000256" key="4">
    <source>
        <dbReference type="ARBA" id="ARBA00022692"/>
    </source>
</evidence>
<evidence type="ECO:0000256" key="5">
    <source>
        <dbReference type="ARBA" id="ARBA00023136"/>
    </source>
</evidence>
<dbReference type="SUPFAM" id="SSF49464">
    <property type="entry name" value="Carboxypeptidase regulatory domain-like"/>
    <property type="match status" value="1"/>
</dbReference>
<dbReference type="Proteomes" id="UP001326715">
    <property type="component" value="Chromosome"/>
</dbReference>
<keyword evidence="5 7" id="KW-0472">Membrane</keyword>
<dbReference type="EMBL" id="FPIZ01000003">
    <property type="protein sequence ID" value="SFW34566.1"/>
    <property type="molecule type" value="Genomic_DNA"/>
</dbReference>
<proteinExistence type="inferred from homology"/>
<dbReference type="GO" id="GO:0009279">
    <property type="term" value="C:cell outer membrane"/>
    <property type="evidence" value="ECO:0007669"/>
    <property type="project" value="UniProtKB-SubCell"/>
</dbReference>
<dbReference type="InterPro" id="IPR012910">
    <property type="entry name" value="Plug_dom"/>
</dbReference>
<dbReference type="Proteomes" id="UP000183788">
    <property type="component" value="Unassembled WGS sequence"/>
</dbReference>
<accession>A0A1K1NJH5</accession>
<dbReference type="Pfam" id="PF07715">
    <property type="entry name" value="Plug"/>
    <property type="match status" value="1"/>
</dbReference>
<dbReference type="InterPro" id="IPR036942">
    <property type="entry name" value="Beta-barrel_TonB_sf"/>
</dbReference>
<protein>
    <submittedName>
        <fullName evidence="10">TonB-dependent receptor</fullName>
    </submittedName>
    <submittedName>
        <fullName evidence="9">TonB-linked outer membrane protein, SusC/RagA family</fullName>
    </submittedName>
</protein>
<dbReference type="InterPro" id="IPR023997">
    <property type="entry name" value="TonB-dep_OMP_SusC/RagA_CS"/>
</dbReference>